<evidence type="ECO:0000313" key="3">
    <source>
        <dbReference type="Proteomes" id="UP000663827"/>
    </source>
</evidence>
<proteinExistence type="predicted"/>
<name>A0A8H3E231_9AGAM</name>
<protein>
    <submittedName>
        <fullName evidence="2">Uncharacterized protein</fullName>
    </submittedName>
</protein>
<feature type="region of interest" description="Disordered" evidence="1">
    <location>
        <begin position="418"/>
        <end position="443"/>
    </location>
</feature>
<sequence>MSTLRTPHIYKNHCIYFTWASQASKYNALNPIEAYQAAVDLLPQFIWLGATNAQRYEDLKLVETLAVDAAHAAIVFSNYSLALEWLEHTRCIVWNQNLMLRSPLDQLLASYPVLATRLQTVANELHAASSNSRESHAFSRSITSEQAAQGHRRLAQEYGELLTQARLQPGFENFLQPMQLSGLICAARNGPIAVINCHEDDCDAILYHQLLGSSLGPIALIAAIEDYYQEQELRYLRQLDELVEKLIYDVGGARLEMPTNIIPTPTLLPRSTGPHKPTSDPEPVCESEFGYDFESDYDYDLDHNDDYSRAVLVRVTGVHPHALESAFTMRIGTRLKPALAPRMQAPLLSSAVLAKDYVNVHTVCLSSMTGQPSMDAPGGDVIVPVSALGSLTEMMRHRYFLLESLDTRNQAWDAACRGSGLGKRKRSSQDVSIPNKRPAFRTL</sequence>
<evidence type="ECO:0000313" key="2">
    <source>
        <dbReference type="EMBL" id="CAE7118802.1"/>
    </source>
</evidence>
<gene>
    <name evidence="2" type="ORF">RDB_LOCUS54313</name>
</gene>
<dbReference type="EMBL" id="CAJNJQ010001085">
    <property type="protein sequence ID" value="CAE7118802.1"/>
    <property type="molecule type" value="Genomic_DNA"/>
</dbReference>
<reference evidence="2" key="1">
    <citation type="submission" date="2021-01" db="EMBL/GenBank/DDBJ databases">
        <authorList>
            <person name="Kaushik A."/>
        </authorList>
    </citation>
    <scope>NUCLEOTIDE SEQUENCE</scope>
    <source>
        <strain evidence="2">AG5</strain>
    </source>
</reference>
<dbReference type="AlphaFoldDB" id="A0A8H3E231"/>
<accession>A0A8H3E231</accession>
<feature type="region of interest" description="Disordered" evidence="1">
    <location>
        <begin position="264"/>
        <end position="284"/>
    </location>
</feature>
<comment type="caution">
    <text evidence="2">The sequence shown here is derived from an EMBL/GenBank/DDBJ whole genome shotgun (WGS) entry which is preliminary data.</text>
</comment>
<evidence type="ECO:0000256" key="1">
    <source>
        <dbReference type="SAM" id="MobiDB-lite"/>
    </source>
</evidence>
<dbReference type="Proteomes" id="UP000663827">
    <property type="component" value="Unassembled WGS sequence"/>
</dbReference>
<organism evidence="2 3">
    <name type="scientific">Rhizoctonia solani</name>
    <dbReference type="NCBI Taxonomy" id="456999"/>
    <lineage>
        <taxon>Eukaryota</taxon>
        <taxon>Fungi</taxon>
        <taxon>Dikarya</taxon>
        <taxon>Basidiomycota</taxon>
        <taxon>Agaricomycotina</taxon>
        <taxon>Agaricomycetes</taxon>
        <taxon>Cantharellales</taxon>
        <taxon>Ceratobasidiaceae</taxon>
        <taxon>Rhizoctonia</taxon>
    </lineage>
</organism>